<dbReference type="InterPro" id="IPR012340">
    <property type="entry name" value="NA-bd_OB-fold"/>
</dbReference>
<dbReference type="Gene3D" id="3.90.226.10">
    <property type="entry name" value="2-enoyl-CoA Hydratase, Chain A, domain 1"/>
    <property type="match status" value="1"/>
</dbReference>
<dbReference type="InterPro" id="IPR029045">
    <property type="entry name" value="ClpP/crotonase-like_dom_sf"/>
</dbReference>
<dbReference type="Pfam" id="PF25145">
    <property type="entry name" value="NfeD1b_N"/>
    <property type="match status" value="1"/>
</dbReference>
<feature type="domain" description="NfeD-like C-terminal" evidence="7">
    <location>
        <begin position="432"/>
        <end position="483"/>
    </location>
</feature>
<feature type="chain" id="PRO_5002734642" description="Serine protease" evidence="6">
    <location>
        <begin position="26"/>
        <end position="488"/>
    </location>
</feature>
<dbReference type="EMBL" id="CP000859">
    <property type="protein sequence ID" value="ABW65830.1"/>
    <property type="molecule type" value="Genomic_DNA"/>
</dbReference>
<dbReference type="HOGENOM" id="CLU_024619_2_0_7"/>
<feature type="transmembrane region" description="Helical" evidence="5">
    <location>
        <begin position="262"/>
        <end position="283"/>
    </location>
</feature>
<keyword evidence="6" id="KW-0732">Signal</keyword>
<feature type="transmembrane region" description="Helical" evidence="5">
    <location>
        <begin position="316"/>
        <end position="335"/>
    </location>
</feature>
<dbReference type="Proteomes" id="UP000008561">
    <property type="component" value="Chromosome"/>
</dbReference>
<dbReference type="InterPro" id="IPR002810">
    <property type="entry name" value="NfeD-like_C"/>
</dbReference>
<feature type="transmembrane region" description="Helical" evidence="5">
    <location>
        <begin position="382"/>
        <end position="401"/>
    </location>
</feature>
<dbReference type="CDD" id="cd07021">
    <property type="entry name" value="Clp_protease_NfeD_like"/>
    <property type="match status" value="1"/>
</dbReference>
<dbReference type="AlphaFoldDB" id="A8ZRR3"/>
<evidence type="ECO:0000256" key="4">
    <source>
        <dbReference type="ARBA" id="ARBA00023136"/>
    </source>
</evidence>
<sequence length="488" mass="51756">MKRLFLIFCLLVSGFFLVAPGPVSAGDAHTVYVVKVAGDVAPGMAAYLKRALDDIPEAPHQTIVLDLDTFGGRVDSALMIVDLITAADSKGKTIAFVSRKAISAGALIALACNELVMKPGTTIGDCAPIMVGSQGPEMLGEKFQSPLRAKFRALAKKNGYPEALAESMVTADMEVFRVVTKDGGTFYMDALEYEEMDEAQKSAVVSKKTVVAKGELLTMDDIEARDLGFSQMTVSSVKEMLAAMGIDDTDIVVMEQQWSEGLMRWLGTLAPLLMLIGLGALYTEIKSPGFGVPGIVGIICLALFFMNQYAVGLADYTELLIFLLGLVLIGIETFVLPGFGIAGIAGAVCIIVSFVLAMQGFVLPDPDMPWQTDLMVNNVIQVLGAVVTAFLAALFLLRFVLPRLSAVVSGPYLSATLSEARADATANTGAGVGDRGTAATSLRPAGKMKIGPEMYDVVTEGEFLDKGTPVVIIAVRGNVLVVSRETTQ</sequence>
<comment type="subcellular location">
    <subcellularLocation>
        <location evidence="1">Membrane</location>
        <topology evidence="1">Multi-pass membrane protein</topology>
    </subcellularLocation>
</comment>
<organism evidence="10 11">
    <name type="scientific">Desulfosudis oleivorans (strain DSM 6200 / JCM 39069 / Hxd3)</name>
    <name type="common">Desulfococcus oleovorans</name>
    <dbReference type="NCBI Taxonomy" id="96561"/>
    <lineage>
        <taxon>Bacteria</taxon>
        <taxon>Pseudomonadati</taxon>
        <taxon>Thermodesulfobacteriota</taxon>
        <taxon>Desulfobacteria</taxon>
        <taxon>Desulfobacterales</taxon>
        <taxon>Desulfosudaceae</taxon>
        <taxon>Desulfosudis</taxon>
    </lineage>
</organism>
<evidence type="ECO:0000259" key="8">
    <source>
        <dbReference type="Pfam" id="PF24961"/>
    </source>
</evidence>
<dbReference type="InterPro" id="IPR052165">
    <property type="entry name" value="Membrane_assoc_protease"/>
</dbReference>
<dbReference type="eggNOG" id="COG1030">
    <property type="taxonomic scope" value="Bacteria"/>
</dbReference>
<feature type="domain" description="NfeD1b N-terminal" evidence="9">
    <location>
        <begin position="30"/>
        <end position="190"/>
    </location>
</feature>
<accession>A8ZRR3</accession>
<dbReference type="PANTHER" id="PTHR33507">
    <property type="entry name" value="INNER MEMBRANE PROTEIN YBBJ"/>
    <property type="match status" value="1"/>
</dbReference>
<keyword evidence="2 5" id="KW-0812">Transmembrane</keyword>
<gene>
    <name evidence="10" type="ordered locus">Dole_0020</name>
</gene>
<evidence type="ECO:0000259" key="9">
    <source>
        <dbReference type="Pfam" id="PF25145"/>
    </source>
</evidence>
<evidence type="ECO:0000256" key="1">
    <source>
        <dbReference type="ARBA" id="ARBA00004141"/>
    </source>
</evidence>
<dbReference type="PANTHER" id="PTHR33507:SF3">
    <property type="entry name" value="INNER MEMBRANE PROTEIN YBBJ"/>
    <property type="match status" value="1"/>
</dbReference>
<reference evidence="10 11" key="1">
    <citation type="submission" date="2007-10" db="EMBL/GenBank/DDBJ databases">
        <title>Complete sequence of Desulfococcus oleovorans Hxd3.</title>
        <authorList>
            <consortium name="US DOE Joint Genome Institute"/>
            <person name="Copeland A."/>
            <person name="Lucas S."/>
            <person name="Lapidus A."/>
            <person name="Barry K."/>
            <person name="Glavina del Rio T."/>
            <person name="Dalin E."/>
            <person name="Tice H."/>
            <person name="Pitluck S."/>
            <person name="Kiss H."/>
            <person name="Brettin T."/>
            <person name="Bruce D."/>
            <person name="Detter J.C."/>
            <person name="Han C."/>
            <person name="Schmutz J."/>
            <person name="Larimer F."/>
            <person name="Land M."/>
            <person name="Hauser L."/>
            <person name="Kyrpides N."/>
            <person name="Kim E."/>
            <person name="Wawrik B."/>
            <person name="Richardson P."/>
        </authorList>
    </citation>
    <scope>NUCLEOTIDE SEQUENCE [LARGE SCALE GENOMIC DNA]</scope>
    <source>
        <strain evidence="11">DSM 6200 / JCM 39069 / Hxd3</strain>
    </source>
</reference>
<evidence type="ECO:0000259" key="7">
    <source>
        <dbReference type="Pfam" id="PF01957"/>
    </source>
</evidence>
<evidence type="ECO:0000256" key="5">
    <source>
        <dbReference type="SAM" id="Phobius"/>
    </source>
</evidence>
<dbReference type="SUPFAM" id="SSF52096">
    <property type="entry name" value="ClpP/crotonase"/>
    <property type="match status" value="1"/>
</dbReference>
<dbReference type="InterPro" id="IPR056739">
    <property type="entry name" value="NfeD_membrane"/>
</dbReference>
<evidence type="ECO:0000256" key="6">
    <source>
        <dbReference type="SAM" id="SignalP"/>
    </source>
</evidence>
<evidence type="ECO:0000256" key="3">
    <source>
        <dbReference type="ARBA" id="ARBA00022989"/>
    </source>
</evidence>
<evidence type="ECO:0008006" key="12">
    <source>
        <dbReference type="Google" id="ProtNLM"/>
    </source>
</evidence>
<evidence type="ECO:0000313" key="10">
    <source>
        <dbReference type="EMBL" id="ABW65830.1"/>
    </source>
</evidence>
<dbReference type="STRING" id="96561.Dole_0020"/>
<feature type="signal peptide" evidence="6">
    <location>
        <begin position="1"/>
        <end position="25"/>
    </location>
</feature>
<keyword evidence="3 5" id="KW-1133">Transmembrane helix</keyword>
<keyword evidence="11" id="KW-1185">Reference proteome</keyword>
<evidence type="ECO:0000313" key="11">
    <source>
        <dbReference type="Proteomes" id="UP000008561"/>
    </source>
</evidence>
<feature type="transmembrane region" description="Helical" evidence="5">
    <location>
        <begin position="342"/>
        <end position="362"/>
    </location>
</feature>
<name>A8ZRR3_DESOH</name>
<dbReference type="Pfam" id="PF24961">
    <property type="entry name" value="NfeD_membrane"/>
    <property type="match status" value="1"/>
</dbReference>
<dbReference type="Gene3D" id="2.40.50.140">
    <property type="entry name" value="Nucleic acid-binding proteins"/>
    <property type="match status" value="1"/>
</dbReference>
<proteinExistence type="predicted"/>
<evidence type="ECO:0000256" key="2">
    <source>
        <dbReference type="ARBA" id="ARBA00022692"/>
    </source>
</evidence>
<dbReference type="RefSeq" id="WP_012173449.1">
    <property type="nucleotide sequence ID" value="NC_009943.1"/>
</dbReference>
<protein>
    <recommendedName>
        <fullName evidence="12">Serine protease</fullName>
    </recommendedName>
</protein>
<feature type="domain" description="NfeD integral membrane" evidence="8">
    <location>
        <begin position="269"/>
        <end position="395"/>
    </location>
</feature>
<dbReference type="GO" id="GO:0005886">
    <property type="term" value="C:plasma membrane"/>
    <property type="evidence" value="ECO:0007669"/>
    <property type="project" value="TreeGrafter"/>
</dbReference>
<feature type="transmembrane region" description="Helical" evidence="5">
    <location>
        <begin position="290"/>
        <end position="310"/>
    </location>
</feature>
<keyword evidence="4 5" id="KW-0472">Membrane</keyword>
<dbReference type="InterPro" id="IPR056738">
    <property type="entry name" value="NfeD1b_N"/>
</dbReference>
<dbReference type="KEGG" id="dol:Dole_0020"/>
<dbReference type="Pfam" id="PF01957">
    <property type="entry name" value="NfeD"/>
    <property type="match status" value="1"/>
</dbReference>